<organism evidence="2 3">
    <name type="scientific">Shewanella sediminis (strain HAW-EB3)</name>
    <dbReference type="NCBI Taxonomy" id="425104"/>
    <lineage>
        <taxon>Bacteria</taxon>
        <taxon>Pseudomonadati</taxon>
        <taxon>Pseudomonadota</taxon>
        <taxon>Gammaproteobacteria</taxon>
        <taxon>Alteromonadales</taxon>
        <taxon>Shewanellaceae</taxon>
        <taxon>Shewanella</taxon>
    </lineage>
</organism>
<dbReference type="RefSeq" id="WP_012144575.1">
    <property type="nucleotide sequence ID" value="NC_009831.1"/>
</dbReference>
<feature type="region of interest" description="Disordered" evidence="1">
    <location>
        <begin position="238"/>
        <end position="287"/>
    </location>
</feature>
<name>A8G173_SHESH</name>
<dbReference type="KEGG" id="sse:Ssed_4242"/>
<dbReference type="HOGENOM" id="CLU_969419_0_0_6"/>
<dbReference type="AlphaFoldDB" id="A8G173"/>
<dbReference type="STRING" id="425104.Ssed_4242"/>
<protein>
    <submittedName>
        <fullName evidence="2">Uncharacterized protein</fullName>
    </submittedName>
</protein>
<feature type="compositionally biased region" description="Low complexity" evidence="1">
    <location>
        <begin position="244"/>
        <end position="255"/>
    </location>
</feature>
<evidence type="ECO:0000313" key="3">
    <source>
        <dbReference type="Proteomes" id="UP000002015"/>
    </source>
</evidence>
<keyword evidence="3" id="KW-1185">Reference proteome</keyword>
<dbReference type="Proteomes" id="UP000002015">
    <property type="component" value="Chromosome"/>
</dbReference>
<evidence type="ECO:0000313" key="2">
    <source>
        <dbReference type="EMBL" id="ABV38846.1"/>
    </source>
</evidence>
<dbReference type="EMBL" id="CP000821">
    <property type="protein sequence ID" value="ABV38846.1"/>
    <property type="molecule type" value="Genomic_DNA"/>
</dbReference>
<sequence length="287" mass="32978">MGASRIDRGEDDWRNNGEKLLNRIIRRRKLHTPIKNLLIQLGQRNNNAESIVSELNSYKNVLGEDWIKWVKTITQHDKDKERRKFYVNKSSFDHVIKFSENSNYSGNITKCLEQLFIAINELGINSISDVYNLKETTQPFDDVIIALNNNSSITSTNNNLQPTVSLIIESIITELNKNKIKNFRSLSAIRKKKNEANRSEMKIQQNKCTTDKELKNLRSSINKMKADMAEKDNEIAGLNEQLNKQKSTSKSTISNKKPRTQEKPKHSKPAPINSLRNKIIGSKANKR</sequence>
<evidence type="ECO:0000256" key="1">
    <source>
        <dbReference type="SAM" id="MobiDB-lite"/>
    </source>
</evidence>
<proteinExistence type="predicted"/>
<gene>
    <name evidence="2" type="ordered locus">Ssed_4242</name>
</gene>
<accession>A8G173</accession>
<reference evidence="2 3" key="1">
    <citation type="submission" date="2007-08" db="EMBL/GenBank/DDBJ databases">
        <title>Complete sequence of Shewanella sediminis HAW-EB3.</title>
        <authorList>
            <consortium name="US DOE Joint Genome Institute"/>
            <person name="Copeland A."/>
            <person name="Lucas S."/>
            <person name="Lapidus A."/>
            <person name="Barry K."/>
            <person name="Glavina del Rio T."/>
            <person name="Dalin E."/>
            <person name="Tice H."/>
            <person name="Pitluck S."/>
            <person name="Chertkov O."/>
            <person name="Brettin T."/>
            <person name="Bruce D."/>
            <person name="Detter J.C."/>
            <person name="Han C."/>
            <person name="Schmutz J."/>
            <person name="Larimer F."/>
            <person name="Land M."/>
            <person name="Hauser L."/>
            <person name="Kyrpides N."/>
            <person name="Kim E."/>
            <person name="Zhao J.-S."/>
            <person name="Richardson P."/>
        </authorList>
    </citation>
    <scope>NUCLEOTIDE SEQUENCE [LARGE SCALE GENOMIC DNA]</scope>
    <source>
        <strain evidence="2 3">HAW-EB3</strain>
    </source>
</reference>